<evidence type="ECO:0000256" key="1">
    <source>
        <dbReference type="SAM" id="MobiDB-lite"/>
    </source>
</evidence>
<feature type="compositionally biased region" description="Pro residues" evidence="1">
    <location>
        <begin position="60"/>
        <end position="69"/>
    </location>
</feature>
<evidence type="ECO:0000313" key="3">
    <source>
        <dbReference type="Proteomes" id="UP000299102"/>
    </source>
</evidence>
<proteinExistence type="predicted"/>
<name>A0A4C1ZYV3_EUMVA</name>
<dbReference type="Proteomes" id="UP000299102">
    <property type="component" value="Unassembled WGS sequence"/>
</dbReference>
<accession>A0A4C1ZYV3</accession>
<comment type="caution">
    <text evidence="2">The sequence shown here is derived from an EMBL/GenBank/DDBJ whole genome shotgun (WGS) entry which is preliminary data.</text>
</comment>
<dbReference type="EMBL" id="BGZK01002234">
    <property type="protein sequence ID" value="GBP92053.1"/>
    <property type="molecule type" value="Genomic_DNA"/>
</dbReference>
<reference evidence="2 3" key="1">
    <citation type="journal article" date="2019" name="Commun. Biol.">
        <title>The bagworm genome reveals a unique fibroin gene that provides high tensile strength.</title>
        <authorList>
            <person name="Kono N."/>
            <person name="Nakamura H."/>
            <person name="Ohtoshi R."/>
            <person name="Tomita M."/>
            <person name="Numata K."/>
            <person name="Arakawa K."/>
        </authorList>
    </citation>
    <scope>NUCLEOTIDE SEQUENCE [LARGE SCALE GENOMIC DNA]</scope>
</reference>
<feature type="region of interest" description="Disordered" evidence="1">
    <location>
        <begin position="50"/>
        <end position="79"/>
    </location>
</feature>
<dbReference type="AlphaFoldDB" id="A0A4C1ZYV3"/>
<organism evidence="2 3">
    <name type="scientific">Eumeta variegata</name>
    <name type="common">Bagworm moth</name>
    <name type="synonym">Eumeta japonica</name>
    <dbReference type="NCBI Taxonomy" id="151549"/>
    <lineage>
        <taxon>Eukaryota</taxon>
        <taxon>Metazoa</taxon>
        <taxon>Ecdysozoa</taxon>
        <taxon>Arthropoda</taxon>
        <taxon>Hexapoda</taxon>
        <taxon>Insecta</taxon>
        <taxon>Pterygota</taxon>
        <taxon>Neoptera</taxon>
        <taxon>Endopterygota</taxon>
        <taxon>Lepidoptera</taxon>
        <taxon>Glossata</taxon>
        <taxon>Ditrysia</taxon>
        <taxon>Tineoidea</taxon>
        <taxon>Psychidae</taxon>
        <taxon>Oiketicinae</taxon>
        <taxon>Eumeta</taxon>
    </lineage>
</organism>
<keyword evidence="3" id="KW-1185">Reference proteome</keyword>
<evidence type="ECO:0000313" key="2">
    <source>
        <dbReference type="EMBL" id="GBP92053.1"/>
    </source>
</evidence>
<feature type="compositionally biased region" description="Basic residues" evidence="1">
    <location>
        <begin position="70"/>
        <end position="79"/>
    </location>
</feature>
<sequence length="79" mass="8423">MPRRRTALRCRAVTPTTPPLRPHYAPTTPPLRPHYAAAAAAAPDSVCARTPAGRASCRAPAPPHPSHPPHPARRAKCNP</sequence>
<gene>
    <name evidence="2" type="ORF">EVAR_67781_1</name>
</gene>
<protein>
    <submittedName>
        <fullName evidence="2">Uncharacterized protein</fullName>
    </submittedName>
</protein>